<keyword evidence="2" id="KW-1185">Reference proteome</keyword>
<evidence type="ECO:0000313" key="1">
    <source>
        <dbReference type="EMBL" id="GEL46013.1"/>
    </source>
</evidence>
<protein>
    <submittedName>
        <fullName evidence="1">Uncharacterized protein</fullName>
    </submittedName>
</protein>
<evidence type="ECO:0000313" key="2">
    <source>
        <dbReference type="Proteomes" id="UP000321723"/>
    </source>
</evidence>
<organism evidence="1 2">
    <name type="scientific">Cellulomonas hominis</name>
    <dbReference type="NCBI Taxonomy" id="156981"/>
    <lineage>
        <taxon>Bacteria</taxon>
        <taxon>Bacillati</taxon>
        <taxon>Actinomycetota</taxon>
        <taxon>Actinomycetes</taxon>
        <taxon>Micrococcales</taxon>
        <taxon>Cellulomonadaceae</taxon>
        <taxon>Cellulomonas</taxon>
    </lineage>
</organism>
<sequence>MIPRDPAELPTRGARSVAVSDVVRTVGGMSIGRHVCIWFDDGDGVDLLCVCGARAVSVVDEETGEQLLVTLADEPAPLAATA</sequence>
<proteinExistence type="predicted"/>
<dbReference type="Proteomes" id="UP000321723">
    <property type="component" value="Unassembled WGS sequence"/>
</dbReference>
<dbReference type="EMBL" id="BJVQ01000009">
    <property type="protein sequence ID" value="GEL46013.1"/>
    <property type="molecule type" value="Genomic_DNA"/>
</dbReference>
<gene>
    <name evidence="1" type="ORF">CHO01_11290</name>
</gene>
<accession>A0A511F9V8</accession>
<comment type="caution">
    <text evidence="1">The sequence shown here is derived from an EMBL/GenBank/DDBJ whole genome shotgun (WGS) entry which is preliminary data.</text>
</comment>
<dbReference type="AlphaFoldDB" id="A0A511F9V8"/>
<name>A0A511F9V8_9CELL</name>
<reference evidence="1 2" key="1">
    <citation type="submission" date="2019-07" db="EMBL/GenBank/DDBJ databases">
        <title>Whole genome shotgun sequence of Cellulomonas hominis NBRC 16055.</title>
        <authorList>
            <person name="Hosoyama A."/>
            <person name="Uohara A."/>
            <person name="Ohji S."/>
            <person name="Ichikawa N."/>
        </authorList>
    </citation>
    <scope>NUCLEOTIDE SEQUENCE [LARGE SCALE GENOMIC DNA]</scope>
    <source>
        <strain evidence="1 2">NBRC 16055</strain>
    </source>
</reference>